<reference evidence="1 2" key="1">
    <citation type="submission" date="2015-03" db="EMBL/GenBank/DDBJ databases">
        <title>Draft genome sequence of Elstera litoralis.</title>
        <authorList>
            <person name="Rahalkar M.C."/>
            <person name="Dhakephalkar P.K."/>
            <person name="Pore S.D."/>
            <person name="Arora P."/>
            <person name="Kapse N.G."/>
            <person name="Pandit P.S."/>
        </authorList>
    </citation>
    <scope>NUCLEOTIDE SEQUENCE [LARGE SCALE GENOMIC DNA]</scope>
    <source>
        <strain evidence="1 2">Dia-1</strain>
    </source>
</reference>
<dbReference type="RefSeq" id="WP_045774097.1">
    <property type="nucleotide sequence ID" value="NZ_LAJY01000004.1"/>
</dbReference>
<dbReference type="AlphaFoldDB" id="A0A0F3IZX8"/>
<comment type="caution">
    <text evidence="1">The sequence shown here is derived from an EMBL/GenBank/DDBJ whole genome shotgun (WGS) entry which is preliminary data.</text>
</comment>
<dbReference type="PATRIC" id="fig|552518.3.peg.2641"/>
<evidence type="ECO:0000313" key="1">
    <source>
        <dbReference type="EMBL" id="KJV11154.1"/>
    </source>
</evidence>
<accession>A0A0F3IZX8</accession>
<protein>
    <recommendedName>
        <fullName evidence="3">ACT domain-containing protein</fullName>
    </recommendedName>
</protein>
<organism evidence="1 2">
    <name type="scientific">Elstera litoralis</name>
    <dbReference type="NCBI Taxonomy" id="552518"/>
    <lineage>
        <taxon>Bacteria</taxon>
        <taxon>Pseudomonadati</taxon>
        <taxon>Pseudomonadota</taxon>
        <taxon>Alphaproteobacteria</taxon>
        <taxon>Rhodospirillales</taxon>
        <taxon>Rhodospirillaceae</taxon>
        <taxon>Elstera</taxon>
    </lineage>
</organism>
<evidence type="ECO:0008006" key="3">
    <source>
        <dbReference type="Google" id="ProtNLM"/>
    </source>
</evidence>
<gene>
    <name evidence="1" type="ORF">VZ95_00215</name>
</gene>
<name>A0A0F3IZX8_9PROT</name>
<dbReference type="OrthoDB" id="7062678at2"/>
<sequence>MSQSLLRAADAAVAVDLSHTTACFSVSALADPGLLPRLLEPFAKRGLVPSALYARQHGEDVSVDIQVDGLGQEQAAMIGRGMRQIFGVDVVLVSQRVSA</sequence>
<proteinExistence type="predicted"/>
<dbReference type="EMBL" id="LAJY01000004">
    <property type="protein sequence ID" value="KJV11154.1"/>
    <property type="molecule type" value="Genomic_DNA"/>
</dbReference>
<dbReference type="Proteomes" id="UP000033774">
    <property type="component" value="Unassembled WGS sequence"/>
</dbReference>
<evidence type="ECO:0000313" key="2">
    <source>
        <dbReference type="Proteomes" id="UP000033774"/>
    </source>
</evidence>
<keyword evidence="2" id="KW-1185">Reference proteome</keyword>